<evidence type="ECO:0000256" key="3">
    <source>
        <dbReference type="ARBA" id="ARBA00022692"/>
    </source>
</evidence>
<feature type="transmembrane region" description="Helical" evidence="6">
    <location>
        <begin position="198"/>
        <end position="214"/>
    </location>
</feature>
<comment type="subcellular location">
    <subcellularLocation>
        <location evidence="1">Membrane</location>
        <topology evidence="1">Multi-pass membrane protein</topology>
    </subcellularLocation>
</comment>
<feature type="transmembrane region" description="Helical" evidence="6">
    <location>
        <begin position="125"/>
        <end position="142"/>
    </location>
</feature>
<keyword evidence="5 6" id="KW-0472">Membrane</keyword>
<evidence type="ECO:0000313" key="7">
    <source>
        <dbReference type="EMBL" id="CAH1400698.1"/>
    </source>
</evidence>
<accession>A0A9P0HEU7</accession>
<dbReference type="GO" id="GO:0016020">
    <property type="term" value="C:membrane"/>
    <property type="evidence" value="ECO:0007669"/>
    <property type="project" value="UniProtKB-SubCell"/>
</dbReference>
<evidence type="ECO:0000256" key="5">
    <source>
        <dbReference type="ARBA" id="ARBA00023136"/>
    </source>
</evidence>
<feature type="transmembrane region" description="Helical" evidence="6">
    <location>
        <begin position="542"/>
        <end position="565"/>
    </location>
</feature>
<feature type="transmembrane region" description="Helical" evidence="6">
    <location>
        <begin position="220"/>
        <end position="239"/>
    </location>
</feature>
<feature type="transmembrane region" description="Helical" evidence="6">
    <location>
        <begin position="372"/>
        <end position="394"/>
    </location>
</feature>
<keyword evidence="8" id="KW-1185">Reference proteome</keyword>
<evidence type="ECO:0000256" key="4">
    <source>
        <dbReference type="ARBA" id="ARBA00022989"/>
    </source>
</evidence>
<feature type="transmembrane region" description="Helical" evidence="6">
    <location>
        <begin position="655"/>
        <end position="678"/>
    </location>
</feature>
<dbReference type="InterPro" id="IPR002549">
    <property type="entry name" value="AI-2E-like"/>
</dbReference>
<reference evidence="7" key="1">
    <citation type="submission" date="2022-01" db="EMBL/GenBank/DDBJ databases">
        <authorList>
            <person name="King R."/>
        </authorList>
    </citation>
    <scope>NUCLEOTIDE SEQUENCE</scope>
</reference>
<feature type="transmembrane region" description="Helical" evidence="6">
    <location>
        <begin position="96"/>
        <end position="113"/>
    </location>
</feature>
<evidence type="ECO:0000256" key="6">
    <source>
        <dbReference type="SAM" id="Phobius"/>
    </source>
</evidence>
<dbReference type="EMBL" id="OV725080">
    <property type="protein sequence ID" value="CAH1400698.1"/>
    <property type="molecule type" value="Genomic_DNA"/>
</dbReference>
<evidence type="ECO:0000256" key="1">
    <source>
        <dbReference type="ARBA" id="ARBA00004141"/>
    </source>
</evidence>
<dbReference type="Pfam" id="PF01594">
    <property type="entry name" value="AI-2E_transport"/>
    <property type="match status" value="1"/>
</dbReference>
<feature type="transmembrane region" description="Helical" evidence="6">
    <location>
        <begin position="173"/>
        <end position="191"/>
    </location>
</feature>
<comment type="similarity">
    <text evidence="2">Belongs to the autoinducer-2 exporter (AI-2E) (TC 2.A.86) family.</text>
</comment>
<keyword evidence="4 6" id="KW-1133">Transmembrane helix</keyword>
<dbReference type="PANTHER" id="PTHR21716:SF4">
    <property type="entry name" value="TRANSMEMBRANE PROTEIN 245"/>
    <property type="match status" value="1"/>
</dbReference>
<proteinExistence type="inferred from homology"/>
<name>A0A9P0HEU7_NEZVI</name>
<keyword evidence="3 6" id="KW-0812">Transmembrane</keyword>
<gene>
    <name evidence="7" type="ORF">NEZAVI_LOCUS9881</name>
</gene>
<evidence type="ECO:0000313" key="8">
    <source>
        <dbReference type="Proteomes" id="UP001152798"/>
    </source>
</evidence>
<evidence type="ECO:0008006" key="9">
    <source>
        <dbReference type="Google" id="ProtNLM"/>
    </source>
</evidence>
<sequence>MEARYKKKSIFSMGGILENLSSETDNQFKFAMYNGLATVAVLLAMVVTYGVYCILQPFIKPLIWALIWGSVLHPFKQIISDKVRTEITKLESDSKPISLNVIFIPFSLIFTASDGLGNCLLLHKWLLIKSVGSICSAILLYLYTPQFIIQLNSIFFNFSKISLFFLLDIFDNTPLFISLIILYISCLIFFWRPGTEAYFYLLNAILWIATAAWFSNFFGYLRLALFVFLQFIPFGCCLYKISGSASYGNTQEESSITSDNKDSLTTSDHISSMQVIRWISYACLCIVIISIPSFLYIVLVLLAVYVLKYICFTFGIMDVLKMQYEIIKKNVSSWFIQRKQILYPATLSDTFEVCSELKVKLLHVIKDSCDSAAAVAVILCLLVFGFFCSVFLTFQAYKEGVYLIQVGGDIINKTIISNPEVHQLLPDDWKATTETALENAYIYAREFITKMVRSALKSRGIDEEKGLEIENGALELWDRAYQAWVMPIQPRVGPAVTPDAVLSSCYSFLERLQKTPEVMSVEWIKDFILENMAALNSGLNSAWLILKGNMSLLLSLVSTLISILFGGGISLINFTLHMIVFLTALFYLLSSSREVYKPVEIITQLSPKYGKRLALAVENSCQEVLAASAKLSAFYGLWTWLIHKVFQSNLSYMPAVFAGILGVVPFLGTYWACLPAFLDLWFVQESKIRAVGLFIAQIFPTMIVETAVYKEIEGGHPYLTGLSVAGGMFWLGVEGVIAGPLLLCFLFVTLDMLSAENVSDERVNNLKVS</sequence>
<dbReference type="Proteomes" id="UP001152798">
    <property type="component" value="Chromosome 4"/>
</dbReference>
<evidence type="ECO:0000256" key="2">
    <source>
        <dbReference type="ARBA" id="ARBA00009773"/>
    </source>
</evidence>
<feature type="transmembrane region" description="Helical" evidence="6">
    <location>
        <begin position="30"/>
        <end position="52"/>
    </location>
</feature>
<organism evidence="7 8">
    <name type="scientific">Nezara viridula</name>
    <name type="common">Southern green stink bug</name>
    <name type="synonym">Cimex viridulus</name>
    <dbReference type="NCBI Taxonomy" id="85310"/>
    <lineage>
        <taxon>Eukaryota</taxon>
        <taxon>Metazoa</taxon>
        <taxon>Ecdysozoa</taxon>
        <taxon>Arthropoda</taxon>
        <taxon>Hexapoda</taxon>
        <taxon>Insecta</taxon>
        <taxon>Pterygota</taxon>
        <taxon>Neoptera</taxon>
        <taxon>Paraneoptera</taxon>
        <taxon>Hemiptera</taxon>
        <taxon>Heteroptera</taxon>
        <taxon>Panheteroptera</taxon>
        <taxon>Pentatomomorpha</taxon>
        <taxon>Pentatomoidea</taxon>
        <taxon>Pentatomidae</taxon>
        <taxon>Pentatominae</taxon>
        <taxon>Nezara</taxon>
    </lineage>
</organism>
<dbReference type="OrthoDB" id="5970161at2759"/>
<feature type="transmembrane region" description="Helical" evidence="6">
    <location>
        <begin position="729"/>
        <end position="750"/>
    </location>
</feature>
<feature type="transmembrane region" description="Helical" evidence="6">
    <location>
        <begin position="690"/>
        <end position="709"/>
    </location>
</feature>
<dbReference type="PANTHER" id="PTHR21716">
    <property type="entry name" value="TRANSMEMBRANE PROTEIN"/>
    <property type="match status" value="1"/>
</dbReference>
<dbReference type="AlphaFoldDB" id="A0A9P0HEU7"/>
<feature type="transmembrane region" description="Helical" evidence="6">
    <location>
        <begin position="278"/>
        <end position="307"/>
    </location>
</feature>
<protein>
    <recommendedName>
        <fullName evidence="9">Transmembrane protein 245</fullName>
    </recommendedName>
</protein>